<feature type="region of interest" description="Disordered" evidence="1">
    <location>
        <begin position="1"/>
        <end position="20"/>
    </location>
</feature>
<evidence type="ECO:0000313" key="2">
    <source>
        <dbReference type="EMBL" id="PNX68740.1"/>
    </source>
</evidence>
<dbReference type="EMBL" id="ASHM01233520">
    <property type="protein sequence ID" value="PNX68740.1"/>
    <property type="molecule type" value="Genomic_DNA"/>
</dbReference>
<sequence length="46" mass="5191">FDLLEFRPPPSSPANQRKDKGGYYFLRPQAMEEMGGDGFFHAKLGS</sequence>
<dbReference type="AlphaFoldDB" id="A0A2K3KR30"/>
<feature type="non-terminal residue" evidence="2">
    <location>
        <position position="1"/>
    </location>
</feature>
<name>A0A2K3KR30_TRIPR</name>
<accession>A0A2K3KR30</accession>
<dbReference type="Proteomes" id="UP000236291">
    <property type="component" value="Unassembled WGS sequence"/>
</dbReference>
<comment type="caution">
    <text evidence="2">The sequence shown here is derived from an EMBL/GenBank/DDBJ whole genome shotgun (WGS) entry which is preliminary data.</text>
</comment>
<proteinExistence type="predicted"/>
<organism evidence="2 3">
    <name type="scientific">Trifolium pratense</name>
    <name type="common">Red clover</name>
    <dbReference type="NCBI Taxonomy" id="57577"/>
    <lineage>
        <taxon>Eukaryota</taxon>
        <taxon>Viridiplantae</taxon>
        <taxon>Streptophyta</taxon>
        <taxon>Embryophyta</taxon>
        <taxon>Tracheophyta</taxon>
        <taxon>Spermatophyta</taxon>
        <taxon>Magnoliopsida</taxon>
        <taxon>eudicotyledons</taxon>
        <taxon>Gunneridae</taxon>
        <taxon>Pentapetalae</taxon>
        <taxon>rosids</taxon>
        <taxon>fabids</taxon>
        <taxon>Fabales</taxon>
        <taxon>Fabaceae</taxon>
        <taxon>Papilionoideae</taxon>
        <taxon>50 kb inversion clade</taxon>
        <taxon>NPAAA clade</taxon>
        <taxon>Hologalegina</taxon>
        <taxon>IRL clade</taxon>
        <taxon>Trifolieae</taxon>
        <taxon>Trifolium</taxon>
    </lineage>
</organism>
<gene>
    <name evidence="2" type="ORF">L195_g064118</name>
</gene>
<protein>
    <submittedName>
        <fullName evidence="2">Uncharacterized protein</fullName>
    </submittedName>
</protein>
<reference evidence="2 3" key="1">
    <citation type="journal article" date="2014" name="Am. J. Bot.">
        <title>Genome assembly and annotation for red clover (Trifolium pratense; Fabaceae).</title>
        <authorList>
            <person name="Istvanek J."/>
            <person name="Jaros M."/>
            <person name="Krenek A."/>
            <person name="Repkova J."/>
        </authorList>
    </citation>
    <scope>NUCLEOTIDE SEQUENCE [LARGE SCALE GENOMIC DNA]</scope>
    <source>
        <strain evidence="3">cv. Tatra</strain>
        <tissue evidence="2">Young leaves</tissue>
    </source>
</reference>
<evidence type="ECO:0000313" key="3">
    <source>
        <dbReference type="Proteomes" id="UP000236291"/>
    </source>
</evidence>
<reference evidence="2 3" key="2">
    <citation type="journal article" date="2017" name="Front. Plant Sci.">
        <title>Gene Classification and Mining of Molecular Markers Useful in Red Clover (Trifolium pratense) Breeding.</title>
        <authorList>
            <person name="Istvanek J."/>
            <person name="Dluhosova J."/>
            <person name="Dluhos P."/>
            <person name="Patkova L."/>
            <person name="Nedelnik J."/>
            <person name="Repkova J."/>
        </authorList>
    </citation>
    <scope>NUCLEOTIDE SEQUENCE [LARGE SCALE GENOMIC DNA]</scope>
    <source>
        <strain evidence="3">cv. Tatra</strain>
        <tissue evidence="2">Young leaves</tissue>
    </source>
</reference>
<evidence type="ECO:0000256" key="1">
    <source>
        <dbReference type="SAM" id="MobiDB-lite"/>
    </source>
</evidence>